<comment type="caution">
    <text evidence="5">The sequence shown here is derived from an EMBL/GenBank/DDBJ whole genome shotgun (WGS) entry which is preliminary data.</text>
</comment>
<dbReference type="Pfam" id="PF00675">
    <property type="entry name" value="Peptidase_M16"/>
    <property type="match status" value="1"/>
</dbReference>
<dbReference type="GO" id="GO:0006508">
    <property type="term" value="P:proteolysis"/>
    <property type="evidence" value="ECO:0007669"/>
    <property type="project" value="InterPro"/>
</dbReference>
<dbReference type="InterPro" id="IPR001431">
    <property type="entry name" value="Pept_M16_Zn_BS"/>
</dbReference>
<evidence type="ECO:0000313" key="5">
    <source>
        <dbReference type="EMBL" id="KKT89989.1"/>
    </source>
</evidence>
<feature type="domain" description="Peptidase M16 C-terminal" evidence="4">
    <location>
        <begin position="170"/>
        <end position="343"/>
    </location>
</feature>
<dbReference type="InterPro" id="IPR050361">
    <property type="entry name" value="MPP/UQCRC_Complex"/>
</dbReference>
<evidence type="ECO:0000259" key="4">
    <source>
        <dbReference type="Pfam" id="PF05193"/>
    </source>
</evidence>
<dbReference type="Gene3D" id="3.30.830.10">
    <property type="entry name" value="Metalloenzyme, LuxS/M16 peptidase-like"/>
    <property type="match status" value="2"/>
</dbReference>
<dbReference type="InterPro" id="IPR007863">
    <property type="entry name" value="Peptidase_M16_C"/>
</dbReference>
<dbReference type="GO" id="GO:0004222">
    <property type="term" value="F:metalloendopeptidase activity"/>
    <property type="evidence" value="ECO:0007669"/>
    <property type="project" value="InterPro"/>
</dbReference>
<gene>
    <name evidence="5" type="ORF">UW90_C0009G0013</name>
</gene>
<feature type="domain" description="Peptidase M16 N-terminal" evidence="3">
    <location>
        <begin position="22"/>
        <end position="162"/>
    </location>
</feature>
<reference evidence="5 6" key="1">
    <citation type="journal article" date="2015" name="Nature">
        <title>rRNA introns, odd ribosomes, and small enigmatic genomes across a large radiation of phyla.</title>
        <authorList>
            <person name="Brown C.T."/>
            <person name="Hug L.A."/>
            <person name="Thomas B.C."/>
            <person name="Sharon I."/>
            <person name="Castelle C.J."/>
            <person name="Singh A."/>
            <person name="Wilkins M.J."/>
            <person name="Williams K.H."/>
            <person name="Banfield J.F."/>
        </authorList>
    </citation>
    <scope>NUCLEOTIDE SEQUENCE [LARGE SCALE GENOMIC DNA]</scope>
</reference>
<evidence type="ECO:0000256" key="1">
    <source>
        <dbReference type="ARBA" id="ARBA00007261"/>
    </source>
</evidence>
<evidence type="ECO:0000259" key="3">
    <source>
        <dbReference type="Pfam" id="PF00675"/>
    </source>
</evidence>
<dbReference type="Pfam" id="PF05193">
    <property type="entry name" value="Peptidase_M16_C"/>
    <property type="match status" value="1"/>
</dbReference>
<dbReference type="PANTHER" id="PTHR11851">
    <property type="entry name" value="METALLOPROTEASE"/>
    <property type="match status" value="1"/>
</dbReference>
<dbReference type="PANTHER" id="PTHR11851:SF49">
    <property type="entry name" value="MITOCHONDRIAL-PROCESSING PEPTIDASE SUBUNIT ALPHA"/>
    <property type="match status" value="1"/>
</dbReference>
<dbReference type="PROSITE" id="PS00143">
    <property type="entry name" value="INSULINASE"/>
    <property type="match status" value="1"/>
</dbReference>
<dbReference type="Proteomes" id="UP000034368">
    <property type="component" value="Unassembled WGS sequence"/>
</dbReference>
<evidence type="ECO:0000313" key="6">
    <source>
        <dbReference type="Proteomes" id="UP000034368"/>
    </source>
</evidence>
<dbReference type="AlphaFoldDB" id="A0A0G1P0U4"/>
<dbReference type="InterPro" id="IPR011765">
    <property type="entry name" value="Pept_M16_N"/>
</dbReference>
<name>A0A0G1P0U4_9BACT</name>
<proteinExistence type="inferred from homology"/>
<organism evidence="5 6">
    <name type="scientific">Candidatus Yanofskybacteria bacterium GW2011_GWB1_45_11</name>
    <dbReference type="NCBI Taxonomy" id="1619026"/>
    <lineage>
        <taxon>Bacteria</taxon>
        <taxon>Candidatus Yanofskyibacteriota</taxon>
    </lineage>
</organism>
<dbReference type="GO" id="GO:0046872">
    <property type="term" value="F:metal ion binding"/>
    <property type="evidence" value="ECO:0007669"/>
    <property type="project" value="InterPro"/>
</dbReference>
<protein>
    <submittedName>
        <fullName evidence="5">Peptidase M16 domain protein</fullName>
    </submittedName>
</protein>
<comment type="similarity">
    <text evidence="1 2">Belongs to the peptidase M16 family.</text>
</comment>
<dbReference type="InterPro" id="IPR011249">
    <property type="entry name" value="Metalloenz_LuxS/M16"/>
</dbReference>
<dbReference type="EMBL" id="LCKD01000009">
    <property type="protein sequence ID" value="KKT89989.1"/>
    <property type="molecule type" value="Genomic_DNA"/>
</dbReference>
<evidence type="ECO:0000256" key="2">
    <source>
        <dbReference type="RuleBase" id="RU004447"/>
    </source>
</evidence>
<dbReference type="SUPFAM" id="SSF63411">
    <property type="entry name" value="LuxS/MPP-like metallohydrolase"/>
    <property type="match status" value="2"/>
</dbReference>
<sequence>MDSKYTFETLSSGLRLVLVPMEGTRTVTVMVIAGTGSKYETKEISGISHFLEHMMFKGTSRRPGPLDISQELESIGADYNAFTSKENTAYYARSSSDKFDLILDVVSDIYLNSKLDERDITMEKGVILEEINMRHDDPTSHVAELLEELIYGDQPAGWEIAGNKETIINLKRQDFVNYFNTHYVSGNTVIAVAGNINIEEAKEKVIKTFEHLRESKPVGKPAVIEAQEKPEILISWKDTNQSHFYIGLRAYHMFDEKRYAESLLAMILGGGMSSRLFQEVREKRGLAYYVGSDADMSTDTGIFTVRAGVNKDKTHEAIKVVIDELRKIKEHGITEKELRQAKDHAKGSLAIFLENSRNIAGEYGGTALFFGKVLTPEEKLAKINEVTAEDILNVARDVFDNRKLNLALIGPFKDDSEFRSILTI</sequence>
<accession>A0A0G1P0U4</accession>